<evidence type="ECO:0000313" key="2">
    <source>
        <dbReference type="Proteomes" id="UP000007875"/>
    </source>
</evidence>
<accession>H2ZM60</accession>
<sequence>NIFHSLRVPDEFQTRRHEIDLIVLTNYGIHYDAIKNNPSVIRYENLHSFASSFSQTYSTMLTDMVVPSLFRGTLSTNQLQQYTRIGTWDVLQLNGGKKLIGDYKGCPEIVNRKEVDQMIFVHSRNSKTGTFWAVLGYSPTTNVTMYKRGVTRWFSREVVASVTLPYNHNIGFKIAGDTTEAKISANDIDTIFFSA</sequence>
<keyword evidence="2" id="KW-1185">Reference proteome</keyword>
<reference evidence="1" key="2">
    <citation type="submission" date="2025-08" db="UniProtKB">
        <authorList>
            <consortium name="Ensembl"/>
        </authorList>
    </citation>
    <scope>IDENTIFICATION</scope>
</reference>
<reference evidence="1" key="3">
    <citation type="submission" date="2025-09" db="UniProtKB">
        <authorList>
            <consortium name="Ensembl"/>
        </authorList>
    </citation>
    <scope>IDENTIFICATION</scope>
</reference>
<dbReference type="Ensembl" id="ENSCSAVT00000018880.1">
    <property type="protein sequence ID" value="ENSCSAVP00000018676.1"/>
    <property type="gene ID" value="ENSCSAVG00000010974.1"/>
</dbReference>
<dbReference type="PANTHER" id="PTHR35287">
    <property type="entry name" value="SI:ZFOS-911D5.4"/>
    <property type="match status" value="1"/>
</dbReference>
<name>H2ZM60_CIOSA</name>
<reference evidence="2" key="1">
    <citation type="submission" date="2003-08" db="EMBL/GenBank/DDBJ databases">
        <authorList>
            <person name="Birren B."/>
            <person name="Nusbaum C."/>
            <person name="Abebe A."/>
            <person name="Abouelleil A."/>
            <person name="Adekoya E."/>
            <person name="Ait-zahra M."/>
            <person name="Allen N."/>
            <person name="Allen T."/>
            <person name="An P."/>
            <person name="Anderson M."/>
            <person name="Anderson S."/>
            <person name="Arachchi H."/>
            <person name="Armbruster J."/>
            <person name="Bachantsang P."/>
            <person name="Baldwin J."/>
            <person name="Barry A."/>
            <person name="Bayul T."/>
            <person name="Blitshsteyn B."/>
            <person name="Bloom T."/>
            <person name="Blye J."/>
            <person name="Boguslavskiy L."/>
            <person name="Borowsky M."/>
            <person name="Boukhgalter B."/>
            <person name="Brunache A."/>
            <person name="Butler J."/>
            <person name="Calixte N."/>
            <person name="Calvo S."/>
            <person name="Camarata J."/>
            <person name="Campo K."/>
            <person name="Chang J."/>
            <person name="Cheshatsang Y."/>
            <person name="Citroen M."/>
            <person name="Collymore A."/>
            <person name="Considine T."/>
            <person name="Cook A."/>
            <person name="Cooke P."/>
            <person name="Corum B."/>
            <person name="Cuomo C."/>
            <person name="David R."/>
            <person name="Dawoe T."/>
            <person name="Degray S."/>
            <person name="Dodge S."/>
            <person name="Dooley K."/>
            <person name="Dorje P."/>
            <person name="Dorjee K."/>
            <person name="Dorris L."/>
            <person name="Duffey N."/>
            <person name="Dupes A."/>
            <person name="Elkins T."/>
            <person name="Engels R."/>
            <person name="Erickson J."/>
            <person name="Farina A."/>
            <person name="Faro S."/>
            <person name="Ferreira P."/>
            <person name="Fischer H."/>
            <person name="Fitzgerald M."/>
            <person name="Foley K."/>
            <person name="Gage D."/>
            <person name="Galagan J."/>
            <person name="Gearin G."/>
            <person name="Gnerre S."/>
            <person name="Gnirke A."/>
            <person name="Goyette A."/>
            <person name="Graham J."/>
            <person name="Grandbois E."/>
            <person name="Gyaltsen K."/>
            <person name="Hafez N."/>
            <person name="Hagopian D."/>
            <person name="Hagos B."/>
            <person name="Hall J."/>
            <person name="Hatcher B."/>
            <person name="Heller A."/>
            <person name="Higgins H."/>
            <person name="Honan T."/>
            <person name="Horn A."/>
            <person name="Houde N."/>
            <person name="Hughes L."/>
            <person name="Hulme W."/>
            <person name="Husby E."/>
            <person name="Iliev I."/>
            <person name="Jaffe D."/>
            <person name="Jones C."/>
            <person name="Kamal M."/>
            <person name="Kamat A."/>
            <person name="Kamvysselis M."/>
            <person name="Karlsson E."/>
            <person name="Kells C."/>
            <person name="Kieu A."/>
            <person name="Kisner P."/>
            <person name="Kodira C."/>
            <person name="Kulbokas E."/>
            <person name="Labutti K."/>
            <person name="Lama D."/>
            <person name="Landers T."/>
            <person name="Leger J."/>
            <person name="Levine S."/>
            <person name="Lewis D."/>
            <person name="Lewis T."/>
            <person name="Lindblad-toh K."/>
            <person name="Liu X."/>
            <person name="Lokyitsang T."/>
            <person name="Lokyitsang Y."/>
            <person name="Lucien O."/>
            <person name="Lui A."/>
            <person name="Ma L.J."/>
            <person name="Mabbitt R."/>
            <person name="Macdonald J."/>
            <person name="Maclean C."/>
            <person name="Major J."/>
            <person name="Manning J."/>
            <person name="Marabella R."/>
            <person name="Maru K."/>
            <person name="Matthews C."/>
            <person name="Mauceli E."/>
            <person name="Mccarthy M."/>
            <person name="Mcdonough S."/>
            <person name="Mcghee T."/>
            <person name="Meldrim J."/>
            <person name="Meneus L."/>
            <person name="Mesirov J."/>
            <person name="Mihalev A."/>
            <person name="Mihova T."/>
            <person name="Mikkelsen T."/>
            <person name="Mlenga V."/>
            <person name="Moru K."/>
            <person name="Mozes J."/>
            <person name="Mulrain L."/>
            <person name="Munson G."/>
            <person name="Naylor J."/>
            <person name="Newes C."/>
            <person name="Nguyen C."/>
            <person name="Nguyen N."/>
            <person name="Nguyen T."/>
            <person name="Nicol R."/>
            <person name="Nielsen C."/>
            <person name="Nizzari M."/>
            <person name="Norbu C."/>
            <person name="Norbu N."/>
            <person name="O'donnell P."/>
            <person name="Okoawo O."/>
            <person name="O'leary S."/>
            <person name="Omotosho B."/>
            <person name="O'neill K."/>
            <person name="Osman S."/>
            <person name="Parker S."/>
            <person name="Perrin D."/>
            <person name="Phunkhang P."/>
            <person name="Piqani B."/>
            <person name="Purcell S."/>
            <person name="Rachupka T."/>
            <person name="Ramasamy U."/>
            <person name="Rameau R."/>
            <person name="Ray V."/>
            <person name="Raymond C."/>
            <person name="Retta R."/>
            <person name="Richardson S."/>
            <person name="Rise C."/>
            <person name="Rodriguez J."/>
            <person name="Rogers J."/>
            <person name="Rogov P."/>
            <person name="Rutman M."/>
            <person name="Schupbach R."/>
            <person name="Seaman C."/>
            <person name="Settipalli S."/>
            <person name="Sharpe T."/>
            <person name="Sheridan J."/>
            <person name="Sherpa N."/>
            <person name="Shi J."/>
            <person name="Smirnov S."/>
            <person name="Smith C."/>
            <person name="Sougnez C."/>
            <person name="Spencer B."/>
            <person name="Stalker J."/>
            <person name="Stange-thomann N."/>
            <person name="Stavropoulos S."/>
            <person name="Stetson K."/>
            <person name="Stone C."/>
            <person name="Stone S."/>
            <person name="Stubbs M."/>
            <person name="Talamas J."/>
            <person name="Tchuinga P."/>
            <person name="Tenzing P."/>
            <person name="Tesfaye S."/>
            <person name="Theodore J."/>
            <person name="Thoulutsang Y."/>
            <person name="Topham K."/>
            <person name="Towey S."/>
            <person name="Tsamla T."/>
            <person name="Tsomo N."/>
            <person name="Vallee D."/>
            <person name="Vassiliev H."/>
            <person name="Venkataraman V."/>
            <person name="Vinson J."/>
            <person name="Vo A."/>
            <person name="Wade C."/>
            <person name="Wang S."/>
            <person name="Wangchuk T."/>
            <person name="Wangdi T."/>
            <person name="Whittaker C."/>
            <person name="Wilkinson J."/>
            <person name="Wu Y."/>
            <person name="Wyman D."/>
            <person name="Yadav S."/>
            <person name="Yang S."/>
            <person name="Yang X."/>
            <person name="Yeager S."/>
            <person name="Yee E."/>
            <person name="Young G."/>
            <person name="Zainoun J."/>
            <person name="Zembeck L."/>
            <person name="Zimmer A."/>
            <person name="Zody M."/>
            <person name="Lander E."/>
        </authorList>
    </citation>
    <scope>NUCLEOTIDE SEQUENCE [LARGE SCALE GENOMIC DNA]</scope>
</reference>
<proteinExistence type="predicted"/>
<dbReference type="GeneTree" id="ENSGT00730000114509"/>
<dbReference type="AlphaFoldDB" id="H2ZM60"/>
<dbReference type="eggNOG" id="ENOG502QQW6">
    <property type="taxonomic scope" value="Eukaryota"/>
</dbReference>
<dbReference type="Proteomes" id="UP000007875">
    <property type="component" value="Unassembled WGS sequence"/>
</dbReference>
<evidence type="ECO:0000313" key="1">
    <source>
        <dbReference type="Ensembl" id="ENSCSAVP00000018676.1"/>
    </source>
</evidence>
<dbReference type="InParanoid" id="H2ZM60"/>
<protein>
    <submittedName>
        <fullName evidence="1">Uncharacterized protein</fullName>
    </submittedName>
</protein>
<organism evidence="1 2">
    <name type="scientific">Ciona savignyi</name>
    <name type="common">Pacific transparent sea squirt</name>
    <dbReference type="NCBI Taxonomy" id="51511"/>
    <lineage>
        <taxon>Eukaryota</taxon>
        <taxon>Metazoa</taxon>
        <taxon>Chordata</taxon>
        <taxon>Tunicata</taxon>
        <taxon>Ascidiacea</taxon>
        <taxon>Phlebobranchia</taxon>
        <taxon>Cionidae</taxon>
        <taxon>Ciona</taxon>
    </lineage>
</organism>
<dbReference type="HOGENOM" id="CLU_1399171_0_0_1"/>
<dbReference type="PANTHER" id="PTHR35287:SF1">
    <property type="entry name" value="SI:ZFOS-911D5.4"/>
    <property type="match status" value="1"/>
</dbReference>